<protein>
    <submittedName>
        <fullName evidence="3">IS3 family transposase</fullName>
    </submittedName>
</protein>
<gene>
    <name evidence="3" type="ORF">AB2L28_04560</name>
</gene>
<dbReference type="PANTHER" id="PTHR46889">
    <property type="entry name" value="TRANSPOSASE INSF FOR INSERTION SEQUENCE IS3B-RELATED"/>
    <property type="match status" value="1"/>
</dbReference>
<comment type="caution">
    <text evidence="3">The sequence shown here is derived from an EMBL/GenBank/DDBJ whole genome shotgun (WGS) entry which is preliminary data.</text>
</comment>
<evidence type="ECO:0000256" key="1">
    <source>
        <dbReference type="SAM" id="MobiDB-lite"/>
    </source>
</evidence>
<dbReference type="InterPro" id="IPR050900">
    <property type="entry name" value="Transposase_IS3/IS150/IS904"/>
</dbReference>
<organism evidence="3 4">
    <name type="scientific">Kineococcus mangrovi</name>
    <dbReference type="NCBI Taxonomy" id="1660183"/>
    <lineage>
        <taxon>Bacteria</taxon>
        <taxon>Bacillati</taxon>
        <taxon>Actinomycetota</taxon>
        <taxon>Actinomycetes</taxon>
        <taxon>Kineosporiales</taxon>
        <taxon>Kineosporiaceae</taxon>
        <taxon>Kineococcus</taxon>
    </lineage>
</organism>
<feature type="compositionally biased region" description="Low complexity" evidence="1">
    <location>
        <begin position="87"/>
        <end position="97"/>
    </location>
</feature>
<feature type="region of interest" description="Disordered" evidence="1">
    <location>
        <begin position="1"/>
        <end position="26"/>
    </location>
</feature>
<evidence type="ECO:0000259" key="2">
    <source>
        <dbReference type="Pfam" id="PF13276"/>
    </source>
</evidence>
<dbReference type="InterPro" id="IPR025948">
    <property type="entry name" value="HTH-like_dom"/>
</dbReference>
<dbReference type="Proteomes" id="UP001566476">
    <property type="component" value="Unassembled WGS sequence"/>
</dbReference>
<feature type="domain" description="HTH-like" evidence="2">
    <location>
        <begin position="24"/>
        <end position="80"/>
    </location>
</feature>
<accession>A0ABV4I1C0</accession>
<dbReference type="EMBL" id="JBGGTQ010000002">
    <property type="protein sequence ID" value="MEZ0491503.1"/>
    <property type="molecule type" value="Genomic_DNA"/>
</dbReference>
<feature type="region of interest" description="Disordered" evidence="1">
    <location>
        <begin position="73"/>
        <end position="97"/>
    </location>
</feature>
<evidence type="ECO:0000313" key="3">
    <source>
        <dbReference type="EMBL" id="MEZ0491503.1"/>
    </source>
</evidence>
<name>A0ABV4I1C0_9ACTN</name>
<dbReference type="RefSeq" id="WP_370717545.1">
    <property type="nucleotide sequence ID" value="NZ_JBGGTQ010000002.1"/>
</dbReference>
<reference evidence="3 4" key="1">
    <citation type="submission" date="2024-07" db="EMBL/GenBank/DDBJ databases">
        <authorList>
            <person name="Thanompreechachai J."/>
            <person name="Duangmal K."/>
        </authorList>
    </citation>
    <scope>NUCLEOTIDE SEQUENCE [LARGE SCALE GENOMIC DNA]</scope>
    <source>
        <strain evidence="3 4">TBRC 1896</strain>
    </source>
</reference>
<keyword evidence="4" id="KW-1185">Reference proteome</keyword>
<dbReference type="PANTHER" id="PTHR46889:SF4">
    <property type="entry name" value="TRANSPOSASE INSO FOR INSERTION SEQUENCE ELEMENT IS911B-RELATED"/>
    <property type="match status" value="1"/>
</dbReference>
<dbReference type="Pfam" id="PF13276">
    <property type="entry name" value="HTH_21"/>
    <property type="match status" value="1"/>
</dbReference>
<proteinExistence type="predicted"/>
<sequence length="97" mass="10511">MSRPAYYDNHPATGQHRPSQREREDTELTTAIVDVFDDSQGTYGSPRVHAELAAAGRTHSRERIARLMSAAGLRGRQPKRWKTTTVPAPAAAAAAAA</sequence>
<evidence type="ECO:0000313" key="4">
    <source>
        <dbReference type="Proteomes" id="UP001566476"/>
    </source>
</evidence>